<dbReference type="STRING" id="1325564.NSJP_2474"/>
<evidence type="ECO:0008006" key="3">
    <source>
        <dbReference type="Google" id="ProtNLM"/>
    </source>
</evidence>
<protein>
    <recommendedName>
        <fullName evidence="3">BIG2 domain-containing protein</fullName>
    </recommendedName>
</protein>
<evidence type="ECO:0000313" key="1">
    <source>
        <dbReference type="EMBL" id="SLM48646.1"/>
    </source>
</evidence>
<dbReference type="Proteomes" id="UP000192042">
    <property type="component" value="Chromosome I"/>
</dbReference>
<dbReference type="OrthoDB" id="9775889at2"/>
<dbReference type="KEGG" id="nja:NSJP_2474"/>
<dbReference type="InterPro" id="IPR008964">
    <property type="entry name" value="Invasin/intimin_cell_adhesion"/>
</dbReference>
<dbReference type="RefSeq" id="WP_080887002.1">
    <property type="nucleotide sequence ID" value="NZ_LT828648.1"/>
</dbReference>
<dbReference type="InterPro" id="IPR013783">
    <property type="entry name" value="Ig-like_fold"/>
</dbReference>
<organism evidence="1 2">
    <name type="scientific">Nitrospira japonica</name>
    <dbReference type="NCBI Taxonomy" id="1325564"/>
    <lineage>
        <taxon>Bacteria</taxon>
        <taxon>Pseudomonadati</taxon>
        <taxon>Nitrospirota</taxon>
        <taxon>Nitrospiria</taxon>
        <taxon>Nitrospirales</taxon>
        <taxon>Nitrospiraceae</taxon>
        <taxon>Nitrospira</taxon>
    </lineage>
</organism>
<name>A0A1W1I6L0_9BACT</name>
<dbReference type="Pfam" id="PF22352">
    <property type="entry name" value="K319L-like_PKD"/>
    <property type="match status" value="1"/>
</dbReference>
<dbReference type="Gene3D" id="2.60.40.10">
    <property type="entry name" value="Immunoglobulins"/>
    <property type="match status" value="1"/>
</dbReference>
<evidence type="ECO:0000313" key="2">
    <source>
        <dbReference type="Proteomes" id="UP000192042"/>
    </source>
</evidence>
<proteinExistence type="predicted"/>
<keyword evidence="2" id="KW-1185">Reference proteome</keyword>
<dbReference type="Gene3D" id="2.60.40.1080">
    <property type="match status" value="1"/>
</dbReference>
<accession>A0A1W1I6L0</accession>
<dbReference type="EMBL" id="LT828648">
    <property type="protein sequence ID" value="SLM48646.1"/>
    <property type="molecule type" value="Genomic_DNA"/>
</dbReference>
<dbReference type="SUPFAM" id="SSF49373">
    <property type="entry name" value="Invasin/intimin cell-adhesion fragments"/>
    <property type="match status" value="1"/>
</dbReference>
<sequence length="332" mass="35772">MVQPVVHDVGWVRLLAGTLIVGVLGVAEAFTLTEPTEQALLRSGARVAVSVQVGTDVNIRAIRYYWYRLDEEPVDAHQTLPAPFRTADGDAPLSGYVEVPTEANGAMRLLAIGELTRGRLGTAEDFDEVIVQVRPDAPLGAIEFSVQRPWRFDTIGKRMSVPVVGQYDDGVSRPLTGPSSGSRFTSSDDAVVTVDEGGILTVTGNGRAQVTVENQGKIGTIQVVVNGDPSPNRPPIAAVERELQVRSDHLVVLDGLGSRDPDGDPLRYEWRQLRGPRVALSSVDEAKATFMAPKVTERKLFQFSLTVIDMAGPDRVKGAESAPAVISVWVSP</sequence>
<dbReference type="AlphaFoldDB" id="A0A1W1I6L0"/>
<reference evidence="1 2" key="1">
    <citation type="submission" date="2017-03" db="EMBL/GenBank/DDBJ databases">
        <authorList>
            <person name="Afonso C.L."/>
            <person name="Miller P.J."/>
            <person name="Scott M.A."/>
            <person name="Spackman E."/>
            <person name="Goraichik I."/>
            <person name="Dimitrov K.M."/>
            <person name="Suarez D.L."/>
            <person name="Swayne D.E."/>
        </authorList>
    </citation>
    <scope>NUCLEOTIDE SEQUENCE [LARGE SCALE GENOMIC DNA]</scope>
    <source>
        <strain evidence="1">Genome sequencing of Nitrospira japonica strain NJ11</strain>
    </source>
</reference>
<gene>
    <name evidence="1" type="ORF">NSJP_2474</name>
</gene>